<keyword evidence="2" id="KW-0808">Transferase</keyword>
<dbReference type="Proteomes" id="UP000011082">
    <property type="component" value="Unassembled WGS sequence"/>
</dbReference>
<evidence type="ECO:0000313" key="8">
    <source>
        <dbReference type="EMBL" id="ELA42375.1"/>
    </source>
</evidence>
<dbReference type="GO" id="GO:0030258">
    <property type="term" value="P:lipid modification"/>
    <property type="evidence" value="ECO:0007669"/>
    <property type="project" value="TreeGrafter"/>
</dbReference>
<sequence>MIEKLPIDKIDIRYLLSMAIILISSIKKKRTTFQSTVLAILILWIAFGLKNTAFVLVSIAINIILLWIFRLNEYCFTVLNILNLYVYKMLGKSFEPRIRSTFDVSGILMLLTVKMGYISKFFDGNIANILDYIFFIPGLVTGPTAPYREFANRDRKVDVAFPYKQALITLVFLTSHAFLRVFPFKDYILSPDMPVIFKFIFLYLFNLCGRTKFHFAWNFAHCCFILYNLPEYLNIDFCKVEFTESVREISSYWNQFISLWLKTLFFNPLKEKSISKAVIVSHLSSAALHGINPCYLIFFLSFAMYSKPVSFANNILKFKILKQVQMIFFISYFSMPFYLLDVKELFAIWKNVYFYGHVYFTFWFIYYWATKIFRKSKKIKDESKKD</sequence>
<feature type="transmembrane region" description="Helical" evidence="7">
    <location>
        <begin position="71"/>
        <end position="90"/>
    </location>
</feature>
<feature type="transmembrane region" description="Helical" evidence="7">
    <location>
        <begin position="166"/>
        <end position="182"/>
    </location>
</feature>
<dbReference type="PANTHER" id="PTHR13906">
    <property type="entry name" value="PORCUPINE"/>
    <property type="match status" value="1"/>
</dbReference>
<dbReference type="AlphaFoldDB" id="L2GPD3"/>
<dbReference type="STRING" id="993615.L2GPD3"/>
<evidence type="ECO:0000313" key="9">
    <source>
        <dbReference type="Proteomes" id="UP000011082"/>
    </source>
</evidence>
<keyword evidence="4 7" id="KW-1133">Transmembrane helix</keyword>
<evidence type="ECO:0000256" key="4">
    <source>
        <dbReference type="ARBA" id="ARBA00022989"/>
    </source>
</evidence>
<dbReference type="InterPro" id="IPR049941">
    <property type="entry name" value="LPLAT_7/PORCN-like"/>
</dbReference>
<dbReference type="EMBL" id="JH370132">
    <property type="protein sequence ID" value="ELA42375.1"/>
    <property type="molecule type" value="Genomic_DNA"/>
</dbReference>
<keyword evidence="6" id="KW-0012">Acyltransferase</keyword>
<reference evidence="9" key="1">
    <citation type="submission" date="2011-05" db="EMBL/GenBank/DDBJ databases">
        <title>The genome sequence of Vittaforma corneae strain ATCC 50505.</title>
        <authorList>
            <consortium name="The Broad Institute Genome Sequencing Platform"/>
            <person name="Cuomo C."/>
            <person name="Didier E."/>
            <person name="Bowers L."/>
            <person name="Young S.K."/>
            <person name="Zeng Q."/>
            <person name="Gargeya S."/>
            <person name="Fitzgerald M."/>
            <person name="Haas B."/>
            <person name="Abouelleil A."/>
            <person name="Alvarado L."/>
            <person name="Arachchi H.M."/>
            <person name="Berlin A."/>
            <person name="Chapman S.B."/>
            <person name="Gearin G."/>
            <person name="Goldberg J."/>
            <person name="Griggs A."/>
            <person name="Gujja S."/>
            <person name="Hansen M."/>
            <person name="Heiman D."/>
            <person name="Howarth C."/>
            <person name="Larimer J."/>
            <person name="Lui A."/>
            <person name="MacDonald P.J.P."/>
            <person name="McCowen C."/>
            <person name="Montmayeur A."/>
            <person name="Murphy C."/>
            <person name="Neiman D."/>
            <person name="Pearson M."/>
            <person name="Priest M."/>
            <person name="Roberts A."/>
            <person name="Saif S."/>
            <person name="Shea T."/>
            <person name="Sisk P."/>
            <person name="Stolte C."/>
            <person name="Sykes S."/>
            <person name="Wortman J."/>
            <person name="Nusbaum C."/>
            <person name="Birren B."/>
        </authorList>
    </citation>
    <scope>NUCLEOTIDE SEQUENCE [LARGE SCALE GENOMIC DNA]</scope>
    <source>
        <strain evidence="9">ATCC 50505</strain>
    </source>
</reference>
<dbReference type="GO" id="GO:0016746">
    <property type="term" value="F:acyltransferase activity"/>
    <property type="evidence" value="ECO:0007669"/>
    <property type="project" value="UniProtKB-KW"/>
</dbReference>
<dbReference type="Pfam" id="PF03062">
    <property type="entry name" value="MBOAT"/>
    <property type="match status" value="1"/>
</dbReference>
<feature type="transmembrane region" description="Helical" evidence="7">
    <location>
        <begin position="188"/>
        <end position="205"/>
    </location>
</feature>
<evidence type="ECO:0000256" key="3">
    <source>
        <dbReference type="ARBA" id="ARBA00022692"/>
    </source>
</evidence>
<dbReference type="GeneID" id="19881191"/>
<dbReference type="VEuPathDB" id="MicrosporidiaDB:VICG_00473"/>
<evidence type="ECO:0000256" key="2">
    <source>
        <dbReference type="ARBA" id="ARBA00022679"/>
    </source>
</evidence>
<dbReference type="InterPro" id="IPR004299">
    <property type="entry name" value="MBOAT_fam"/>
</dbReference>
<dbReference type="OMA" id="NITQFGQ"/>
<feature type="transmembrane region" description="Helical" evidence="7">
    <location>
        <begin position="352"/>
        <end position="369"/>
    </location>
</feature>
<dbReference type="RefSeq" id="XP_007603926.1">
    <property type="nucleotide sequence ID" value="XM_007603864.1"/>
</dbReference>
<protein>
    <recommendedName>
        <fullName evidence="10">MBOAT family protein</fullName>
    </recommendedName>
</protein>
<evidence type="ECO:0000256" key="5">
    <source>
        <dbReference type="ARBA" id="ARBA00023136"/>
    </source>
</evidence>
<proteinExistence type="predicted"/>
<evidence type="ECO:0000256" key="1">
    <source>
        <dbReference type="ARBA" id="ARBA00004141"/>
    </source>
</evidence>
<dbReference type="PANTHER" id="PTHR13906:SF4">
    <property type="entry name" value="LYSOPHOSPHOLIPID ACYLTRANSFERASE 6"/>
    <property type="match status" value="1"/>
</dbReference>
<keyword evidence="9" id="KW-1185">Reference proteome</keyword>
<keyword evidence="5 7" id="KW-0472">Membrane</keyword>
<organism evidence="8 9">
    <name type="scientific">Vittaforma corneae (strain ATCC 50505)</name>
    <name type="common">Microsporidian parasite</name>
    <name type="synonym">Nosema corneum</name>
    <dbReference type="NCBI Taxonomy" id="993615"/>
    <lineage>
        <taxon>Eukaryota</taxon>
        <taxon>Fungi</taxon>
        <taxon>Fungi incertae sedis</taxon>
        <taxon>Microsporidia</taxon>
        <taxon>Nosematidae</taxon>
        <taxon>Vittaforma</taxon>
    </lineage>
</organism>
<name>L2GPD3_VITCO</name>
<accession>L2GPD3</accession>
<evidence type="ECO:0008006" key="10">
    <source>
        <dbReference type="Google" id="ProtNLM"/>
    </source>
</evidence>
<dbReference type="OrthoDB" id="2189411at2759"/>
<feature type="transmembrane region" description="Helical" evidence="7">
    <location>
        <begin position="37"/>
        <end position="65"/>
    </location>
</feature>
<evidence type="ECO:0000256" key="7">
    <source>
        <dbReference type="SAM" id="Phobius"/>
    </source>
</evidence>
<dbReference type="FunCoup" id="L2GPD3">
    <property type="interactions" value="37"/>
</dbReference>
<dbReference type="GO" id="GO:0016020">
    <property type="term" value="C:membrane"/>
    <property type="evidence" value="ECO:0007669"/>
    <property type="project" value="UniProtKB-SubCell"/>
</dbReference>
<evidence type="ECO:0000256" key="6">
    <source>
        <dbReference type="ARBA" id="ARBA00023315"/>
    </source>
</evidence>
<dbReference type="HOGENOM" id="CLU_052673_0_0_1"/>
<gene>
    <name evidence="8" type="ORF">VICG_00473</name>
</gene>
<dbReference type="InParanoid" id="L2GPD3"/>
<keyword evidence="3 7" id="KW-0812">Transmembrane</keyword>
<comment type="subcellular location">
    <subcellularLocation>
        <location evidence="1">Membrane</location>
        <topology evidence="1">Multi-pass membrane protein</topology>
    </subcellularLocation>
</comment>